<dbReference type="AlphaFoldDB" id="A0A6J4SWB0"/>
<protein>
    <submittedName>
        <fullName evidence="2">TolB protein, periplasmic protein involved in the tonb-independent uptake of group A colicins</fullName>
    </submittedName>
</protein>
<feature type="region of interest" description="Disordered" evidence="1">
    <location>
        <begin position="1"/>
        <end position="87"/>
    </location>
</feature>
<feature type="compositionally biased region" description="Basic and acidic residues" evidence="1">
    <location>
        <begin position="47"/>
        <end position="86"/>
    </location>
</feature>
<organism evidence="2">
    <name type="scientific">uncultured Sphingomonadaceae bacterium</name>
    <dbReference type="NCBI Taxonomy" id="169976"/>
    <lineage>
        <taxon>Bacteria</taxon>
        <taxon>Pseudomonadati</taxon>
        <taxon>Pseudomonadota</taxon>
        <taxon>Alphaproteobacteria</taxon>
        <taxon>Sphingomonadales</taxon>
        <taxon>Sphingomonadaceae</taxon>
        <taxon>environmental samples</taxon>
    </lineage>
</organism>
<dbReference type="EMBL" id="CADCVX010000275">
    <property type="protein sequence ID" value="CAA9506960.1"/>
    <property type="molecule type" value="Genomic_DNA"/>
</dbReference>
<evidence type="ECO:0000256" key="1">
    <source>
        <dbReference type="SAM" id="MobiDB-lite"/>
    </source>
</evidence>
<feature type="non-terminal residue" evidence="2">
    <location>
        <position position="202"/>
    </location>
</feature>
<feature type="non-terminal residue" evidence="2">
    <location>
        <position position="1"/>
    </location>
</feature>
<gene>
    <name evidence="2" type="ORF">AVDCRST_MAG91-1394</name>
</gene>
<accession>A0A6J4SWB0</accession>
<feature type="region of interest" description="Disordered" evidence="1">
    <location>
        <begin position="122"/>
        <end position="145"/>
    </location>
</feature>
<sequence>DQRHCCPIPAAPLNDRACTGEGQEEVGRGRPTRDEDAPGADQRQRRHVDERGREPGRAHDRLRSAGRHLHDADLRRPGDADRERPAVRGSAAFLARWAADRLHVRSGRRRQYLDHEHRRIGQAAAHQGDLHAPQQPDLEPGRPLHRGAQAFHDSAIGRHRRGVDVPCGWRQRRGTGRAAQPAAPEGAWRADFHSGRRRNLLQ</sequence>
<reference evidence="2" key="1">
    <citation type="submission" date="2020-02" db="EMBL/GenBank/DDBJ databases">
        <authorList>
            <person name="Meier V. D."/>
        </authorList>
    </citation>
    <scope>NUCLEOTIDE SEQUENCE</scope>
    <source>
        <strain evidence="2">AVDCRST_MAG91</strain>
    </source>
</reference>
<feature type="region of interest" description="Disordered" evidence="1">
    <location>
        <begin position="166"/>
        <end position="202"/>
    </location>
</feature>
<proteinExistence type="predicted"/>
<feature type="compositionally biased region" description="Basic and acidic residues" evidence="1">
    <location>
        <begin position="25"/>
        <end position="36"/>
    </location>
</feature>
<name>A0A6J4SWB0_9SPHN</name>
<evidence type="ECO:0000313" key="2">
    <source>
        <dbReference type="EMBL" id="CAA9506960.1"/>
    </source>
</evidence>